<dbReference type="InterPro" id="IPR020616">
    <property type="entry name" value="Thiolase_N"/>
</dbReference>
<dbReference type="Gene3D" id="3.40.47.10">
    <property type="match status" value="2"/>
</dbReference>
<dbReference type="EC" id="2.3.1.16" evidence="7"/>
<keyword evidence="3 4" id="KW-0012">Acyltransferase</keyword>
<dbReference type="NCBIfam" id="TIGR01930">
    <property type="entry name" value="AcCoA-C-Actrans"/>
    <property type="match status" value="1"/>
</dbReference>
<reference evidence="7" key="1">
    <citation type="submission" date="2021-11" db="EMBL/GenBank/DDBJ databases">
        <title>Vibrio ZSDE26 sp. nov. and Vibrio ZSDZ34 sp. nov., isolated from coastal seawater in Qingdao.</title>
        <authorList>
            <person name="Zhang P."/>
        </authorList>
    </citation>
    <scope>NUCLEOTIDE SEQUENCE</scope>
    <source>
        <strain evidence="7">ZSDE26</strain>
    </source>
</reference>
<evidence type="ECO:0000313" key="7">
    <source>
        <dbReference type="EMBL" id="MCK6263419.1"/>
    </source>
</evidence>
<name>A0A9X2BGX7_9VIBR</name>
<evidence type="ECO:0000313" key="8">
    <source>
        <dbReference type="Proteomes" id="UP001139559"/>
    </source>
</evidence>
<dbReference type="AlphaFoldDB" id="A0A9X2BGX7"/>
<dbReference type="InterPro" id="IPR016039">
    <property type="entry name" value="Thiolase-like"/>
</dbReference>
<accession>A0A9X2BGX7</accession>
<dbReference type="InterPro" id="IPR020615">
    <property type="entry name" value="Thiolase_acyl_enz_int_AS"/>
</dbReference>
<gene>
    <name evidence="7" type="ORF">KP803_09020</name>
</gene>
<dbReference type="InterPro" id="IPR020610">
    <property type="entry name" value="Thiolase_AS"/>
</dbReference>
<evidence type="ECO:0000256" key="2">
    <source>
        <dbReference type="ARBA" id="ARBA00022679"/>
    </source>
</evidence>
<dbReference type="Pfam" id="PF00108">
    <property type="entry name" value="Thiolase_N"/>
    <property type="match status" value="1"/>
</dbReference>
<dbReference type="PROSITE" id="PS00098">
    <property type="entry name" value="THIOLASE_1"/>
    <property type="match status" value="1"/>
</dbReference>
<dbReference type="PIRSF" id="PIRSF000429">
    <property type="entry name" value="Ac-CoA_Ac_transf"/>
    <property type="match status" value="1"/>
</dbReference>
<comment type="similarity">
    <text evidence="1 4">Belongs to the thiolase-like superfamily. Thiolase family.</text>
</comment>
<evidence type="ECO:0000256" key="4">
    <source>
        <dbReference type="RuleBase" id="RU003557"/>
    </source>
</evidence>
<dbReference type="PROSITE" id="PS00099">
    <property type="entry name" value="THIOLASE_3"/>
    <property type="match status" value="1"/>
</dbReference>
<feature type="domain" description="Thiolase C-terminal" evidence="6">
    <location>
        <begin position="270"/>
        <end position="370"/>
    </location>
</feature>
<keyword evidence="8" id="KW-1185">Reference proteome</keyword>
<dbReference type="Proteomes" id="UP001139559">
    <property type="component" value="Unassembled WGS sequence"/>
</dbReference>
<evidence type="ECO:0000256" key="3">
    <source>
        <dbReference type="ARBA" id="ARBA00023315"/>
    </source>
</evidence>
<comment type="caution">
    <text evidence="7">The sequence shown here is derived from an EMBL/GenBank/DDBJ whole genome shotgun (WGS) entry which is preliminary data.</text>
</comment>
<dbReference type="EMBL" id="JAJHVV010000005">
    <property type="protein sequence ID" value="MCK6263419.1"/>
    <property type="molecule type" value="Genomic_DNA"/>
</dbReference>
<dbReference type="RefSeq" id="WP_248008507.1">
    <property type="nucleotide sequence ID" value="NZ_JAJHVV010000005.1"/>
</dbReference>
<dbReference type="SUPFAM" id="SSF53901">
    <property type="entry name" value="Thiolase-like"/>
    <property type="match status" value="2"/>
</dbReference>
<dbReference type="InterPro" id="IPR020617">
    <property type="entry name" value="Thiolase_C"/>
</dbReference>
<keyword evidence="2 4" id="KW-0808">Transferase</keyword>
<dbReference type="Pfam" id="PF02803">
    <property type="entry name" value="Thiolase_C"/>
    <property type="match status" value="1"/>
</dbReference>
<proteinExistence type="inferred from homology"/>
<evidence type="ECO:0000256" key="1">
    <source>
        <dbReference type="ARBA" id="ARBA00010982"/>
    </source>
</evidence>
<dbReference type="CDD" id="cd00751">
    <property type="entry name" value="thiolase"/>
    <property type="match status" value="1"/>
</dbReference>
<dbReference type="GO" id="GO:0003988">
    <property type="term" value="F:acetyl-CoA C-acyltransferase activity"/>
    <property type="evidence" value="ECO:0007669"/>
    <property type="project" value="UniProtKB-EC"/>
</dbReference>
<organism evidence="7 8">
    <name type="scientific">Vibrio amylolyticus</name>
    <dbReference type="NCBI Taxonomy" id="2847292"/>
    <lineage>
        <taxon>Bacteria</taxon>
        <taxon>Pseudomonadati</taxon>
        <taxon>Pseudomonadota</taxon>
        <taxon>Gammaproteobacteria</taxon>
        <taxon>Vibrionales</taxon>
        <taxon>Vibrionaceae</taxon>
        <taxon>Vibrio</taxon>
    </lineage>
</organism>
<evidence type="ECO:0000259" key="5">
    <source>
        <dbReference type="Pfam" id="PF00108"/>
    </source>
</evidence>
<evidence type="ECO:0000259" key="6">
    <source>
        <dbReference type="Pfam" id="PF02803"/>
    </source>
</evidence>
<protein>
    <submittedName>
        <fullName evidence="7">Acetyl-CoA C-acyltransferase</fullName>
        <ecNumber evidence="7">2.3.1.16</ecNumber>
    </submittedName>
</protein>
<dbReference type="PANTHER" id="PTHR18919">
    <property type="entry name" value="ACETYL-COA C-ACYLTRANSFERASE"/>
    <property type="match status" value="1"/>
</dbReference>
<sequence>MDKSIWIVSAKRTPLGSFQGMLSRYSAPELGQYSIRAAVEEASISPASIDEVIMGCVLPAGCGQAPARQAARGANLPDSVACMTINKVCGSGMKSVMLAHDLIQSGSSNTIVAGGMESMTNAPYLLKESRGGMRLGHKTTYDHMFLDGLQDAYDGELMGTYAQAIADKLEVSRQSMDEWAIQSITRAVSAQQQQLFDDEIVPVTAKGSNSDQILDFDEHPTEVNLNKIPTLRPAFAKEGTVTAANSSSISDGAAALVVMSAEQAIKQGLSPLAVIKGHSTHARLPSEFTIAPVFAIEQLLSKLDWSIDEVDLWEINEAFAVVTQIAIKQLALDEEKVNIKGGACALGHPIGASGTRIIVTLIHALRQLGATRRKLETQVDASVRPDNKRVLKGVASLCIGGGEATAIGLEVPY</sequence>
<dbReference type="InterPro" id="IPR002155">
    <property type="entry name" value="Thiolase"/>
</dbReference>
<dbReference type="PANTHER" id="PTHR18919:SF164">
    <property type="entry name" value="ACETYL-COA ACETYLTRANSFERASE"/>
    <property type="match status" value="1"/>
</dbReference>
<feature type="domain" description="Thiolase N-terminal" evidence="5">
    <location>
        <begin position="6"/>
        <end position="261"/>
    </location>
</feature>